<evidence type="ECO:0000313" key="2">
    <source>
        <dbReference type="EMBL" id="MBA9023641.1"/>
    </source>
</evidence>
<organism evidence="2 3">
    <name type="scientific">Aminobacter ciceronei</name>
    <dbReference type="NCBI Taxonomy" id="150723"/>
    <lineage>
        <taxon>Bacteria</taxon>
        <taxon>Pseudomonadati</taxon>
        <taxon>Pseudomonadota</taxon>
        <taxon>Alphaproteobacteria</taxon>
        <taxon>Hyphomicrobiales</taxon>
        <taxon>Phyllobacteriaceae</taxon>
        <taxon>Aminobacter</taxon>
    </lineage>
</organism>
<proteinExistence type="predicted"/>
<name>A0ABR6CF16_9HYPH</name>
<feature type="compositionally biased region" description="Polar residues" evidence="1">
    <location>
        <begin position="12"/>
        <end position="21"/>
    </location>
</feature>
<keyword evidence="3" id="KW-1185">Reference proteome</keyword>
<accession>A0ABR6CF16</accession>
<evidence type="ECO:0000313" key="3">
    <source>
        <dbReference type="Proteomes" id="UP000587524"/>
    </source>
</evidence>
<sequence>MQWPNMGWLKGGTTTRSNPTLHTKLSDDRCVILQEFRFGANPIRAGAAAYASSQTFSRNMQNVGCMAMPFTCGAVWW</sequence>
<evidence type="ECO:0000256" key="1">
    <source>
        <dbReference type="SAM" id="MobiDB-lite"/>
    </source>
</evidence>
<comment type="caution">
    <text evidence="2">The sequence shown here is derived from an EMBL/GenBank/DDBJ whole genome shotgun (WGS) entry which is preliminary data.</text>
</comment>
<protein>
    <submittedName>
        <fullName evidence="2">Uncharacterized protein</fullName>
    </submittedName>
</protein>
<reference evidence="2 3" key="1">
    <citation type="submission" date="2020-08" db="EMBL/GenBank/DDBJ databases">
        <title>Genomic Encyclopedia of Type Strains, Phase IV (KMG-IV): sequencing the most valuable type-strain genomes for metagenomic binning, comparative biology and taxonomic classification.</title>
        <authorList>
            <person name="Goeker M."/>
        </authorList>
    </citation>
    <scope>NUCLEOTIDE SEQUENCE [LARGE SCALE GENOMIC DNA]</scope>
    <source>
        <strain evidence="2 3">DSM 17455</strain>
    </source>
</reference>
<dbReference type="Proteomes" id="UP000587524">
    <property type="component" value="Unassembled WGS sequence"/>
</dbReference>
<gene>
    <name evidence="2" type="ORF">HNQ97_005669</name>
</gene>
<feature type="region of interest" description="Disordered" evidence="1">
    <location>
        <begin position="1"/>
        <end position="21"/>
    </location>
</feature>
<dbReference type="EMBL" id="JACJHZ010000037">
    <property type="protein sequence ID" value="MBA9023641.1"/>
    <property type="molecule type" value="Genomic_DNA"/>
</dbReference>